<dbReference type="Pfam" id="PF00112">
    <property type="entry name" value="Peptidase_C1"/>
    <property type="match status" value="1"/>
</dbReference>
<evidence type="ECO:0000256" key="1">
    <source>
        <dbReference type="ARBA" id="ARBA00022670"/>
    </source>
</evidence>
<dbReference type="KEGG" id="bbae:FRD01_10845"/>
<keyword evidence="2" id="KW-0378">Hydrolase</keyword>
<evidence type="ECO:0000313" key="5">
    <source>
        <dbReference type="EMBL" id="QED27721.1"/>
    </source>
</evidence>
<dbReference type="InterPro" id="IPR008979">
    <property type="entry name" value="Galactose-bd-like_sf"/>
</dbReference>
<organism evidence="5 6">
    <name type="scientific">Microvenator marinus</name>
    <dbReference type="NCBI Taxonomy" id="2600177"/>
    <lineage>
        <taxon>Bacteria</taxon>
        <taxon>Deltaproteobacteria</taxon>
        <taxon>Bradymonadales</taxon>
        <taxon>Microvenatoraceae</taxon>
        <taxon>Microvenator</taxon>
    </lineage>
</organism>
<accession>A0A5B8XR29</accession>
<keyword evidence="3" id="KW-0732">Signal</keyword>
<feature type="signal peptide" evidence="3">
    <location>
        <begin position="1"/>
        <end position="24"/>
    </location>
</feature>
<dbReference type="GO" id="GO:0006508">
    <property type="term" value="P:proteolysis"/>
    <property type="evidence" value="ECO:0007669"/>
    <property type="project" value="UniProtKB-KW"/>
</dbReference>
<dbReference type="Gene3D" id="2.60.120.260">
    <property type="entry name" value="Galactose-binding domain-like"/>
    <property type="match status" value="1"/>
</dbReference>
<evidence type="ECO:0000256" key="3">
    <source>
        <dbReference type="SAM" id="SignalP"/>
    </source>
</evidence>
<dbReference type="GO" id="GO:0008234">
    <property type="term" value="F:cysteine-type peptidase activity"/>
    <property type="evidence" value="ECO:0007669"/>
    <property type="project" value="InterPro"/>
</dbReference>
<feature type="chain" id="PRO_5022861729" description="P/Homo B domain-containing protein" evidence="3">
    <location>
        <begin position="25"/>
        <end position="506"/>
    </location>
</feature>
<dbReference type="EMBL" id="CP042467">
    <property type="protein sequence ID" value="QED27721.1"/>
    <property type="molecule type" value="Genomic_DNA"/>
</dbReference>
<dbReference type="OrthoDB" id="1491023at2"/>
<keyword evidence="1" id="KW-0645">Protease</keyword>
<dbReference type="Pfam" id="PF01483">
    <property type="entry name" value="P_proprotein"/>
    <property type="match status" value="1"/>
</dbReference>
<dbReference type="InterPro" id="IPR000668">
    <property type="entry name" value="Peptidase_C1A_C"/>
</dbReference>
<dbReference type="InterPro" id="IPR038765">
    <property type="entry name" value="Papain-like_cys_pep_sf"/>
</dbReference>
<dbReference type="SUPFAM" id="SSF54001">
    <property type="entry name" value="Cysteine proteinases"/>
    <property type="match status" value="1"/>
</dbReference>
<dbReference type="InterPro" id="IPR002884">
    <property type="entry name" value="P_dom"/>
</dbReference>
<dbReference type="Proteomes" id="UP000321595">
    <property type="component" value="Chromosome"/>
</dbReference>
<dbReference type="GO" id="GO:0004252">
    <property type="term" value="F:serine-type endopeptidase activity"/>
    <property type="evidence" value="ECO:0007669"/>
    <property type="project" value="InterPro"/>
</dbReference>
<evidence type="ECO:0000259" key="4">
    <source>
        <dbReference type="PROSITE" id="PS51829"/>
    </source>
</evidence>
<dbReference type="AlphaFoldDB" id="A0A5B8XR29"/>
<proteinExistence type="predicted"/>
<dbReference type="RefSeq" id="WP_146959509.1">
    <property type="nucleotide sequence ID" value="NZ_CP042467.1"/>
</dbReference>
<keyword evidence="6" id="KW-1185">Reference proteome</keyword>
<protein>
    <recommendedName>
        <fullName evidence="4">P/Homo B domain-containing protein</fullName>
    </recommendedName>
</protein>
<reference evidence="5 6" key="1">
    <citation type="submission" date="2019-08" db="EMBL/GenBank/DDBJ databases">
        <authorList>
            <person name="Liang Q."/>
        </authorList>
    </citation>
    <scope>NUCLEOTIDE SEQUENCE [LARGE SCALE GENOMIC DNA]</scope>
    <source>
        <strain evidence="5 6">V1718</strain>
    </source>
</reference>
<evidence type="ECO:0000313" key="6">
    <source>
        <dbReference type="Proteomes" id="UP000321595"/>
    </source>
</evidence>
<evidence type="ECO:0000256" key="2">
    <source>
        <dbReference type="ARBA" id="ARBA00022801"/>
    </source>
</evidence>
<gene>
    <name evidence="5" type="ORF">FRD01_10845</name>
</gene>
<dbReference type="Gene3D" id="3.90.70.10">
    <property type="entry name" value="Cysteine proteinases"/>
    <property type="match status" value="1"/>
</dbReference>
<dbReference type="CDD" id="cd02619">
    <property type="entry name" value="Peptidase_C1"/>
    <property type="match status" value="1"/>
</dbReference>
<dbReference type="PROSITE" id="PS51829">
    <property type="entry name" value="P_HOMO_B"/>
    <property type="match status" value="1"/>
</dbReference>
<sequence>MTNGPWKALKWLMFAGLISSVGCAEDTSEPAGDDSSAVDDPMLISADVVNAGWPGNENLVNEDKSDQNFPAQFFELQATQSPVKSQGSRGVCSIFSSMAYVEHLYITEGSLPNPDFSEQYLQWSSKFLERAFPNTSGSNNDANLRAVANYGVPEESAWPYETNEWGASNDPDCGASGDDKPTKCFTNGETAPESAESAEKYFIPRPRWQSARVRSVKATMFNKKQAVPVGMTFFYQSWNHSRSELPTNRDYWKQGYVLSPNAKDREISLAKRAGHAILLTGWDDTLEVQKVDGEGNPIFNADGTPDMERGFFLFKNSWGKGSFGSANPQGDGYGWIAYSYVEEFASAVVSDLPEPVVKTEICGDEIDNDSNGATDCDDAACVDQPICNTGGEVIDVEISESAIPDNDPTGLVLPFIVEGQGELTSMAITVDVTHTYRGDLRIELILPSGERQVLERNSSDSGDDIQKRYEIDATGFPGNDIYEIAFIDTASQDTGVVNSVLVEVER</sequence>
<dbReference type="SUPFAM" id="SSF49785">
    <property type="entry name" value="Galactose-binding domain-like"/>
    <property type="match status" value="1"/>
</dbReference>
<feature type="domain" description="P/Homo B" evidence="4">
    <location>
        <begin position="389"/>
        <end position="506"/>
    </location>
</feature>
<dbReference type="PROSITE" id="PS51257">
    <property type="entry name" value="PROKAR_LIPOPROTEIN"/>
    <property type="match status" value="1"/>
</dbReference>
<name>A0A5B8XR29_9DELT</name>